<dbReference type="FunFam" id="2.10.25.10:FF:000038">
    <property type="entry name" value="Fibrillin 2"/>
    <property type="match status" value="1"/>
</dbReference>
<keyword evidence="11" id="KW-1185">Reference proteome</keyword>
<keyword evidence="8" id="KW-0812">Transmembrane</keyword>
<keyword evidence="8" id="KW-0472">Membrane</keyword>
<dbReference type="InterPro" id="IPR049883">
    <property type="entry name" value="NOTCH1_EGF-like"/>
</dbReference>
<dbReference type="AlphaFoldDB" id="A0A8C4PWV9"/>
<dbReference type="SMART" id="SM00181">
    <property type="entry name" value="EGF"/>
    <property type="match status" value="2"/>
</dbReference>
<dbReference type="InterPro" id="IPR001881">
    <property type="entry name" value="EGF-like_Ca-bd_dom"/>
</dbReference>
<dbReference type="GeneTree" id="ENSGT00940000164218"/>
<accession>A0A8C4PWV9</accession>
<dbReference type="PANTHER" id="PTHR24034">
    <property type="entry name" value="EGF-LIKE DOMAIN-CONTAINING PROTEIN"/>
    <property type="match status" value="1"/>
</dbReference>
<feature type="transmembrane region" description="Helical" evidence="8">
    <location>
        <begin position="262"/>
        <end position="283"/>
    </location>
</feature>
<evidence type="ECO:0000259" key="9">
    <source>
        <dbReference type="PROSITE" id="PS50026"/>
    </source>
</evidence>
<feature type="domain" description="EGF-like" evidence="9">
    <location>
        <begin position="62"/>
        <end position="100"/>
    </location>
</feature>
<evidence type="ECO:0000256" key="2">
    <source>
        <dbReference type="ARBA" id="ARBA00022729"/>
    </source>
</evidence>
<keyword evidence="4" id="KW-1015">Disulfide bond</keyword>
<keyword evidence="1 6" id="KW-0245">EGF-like domain</keyword>
<evidence type="ECO:0000256" key="5">
    <source>
        <dbReference type="ARBA" id="ARBA00023180"/>
    </source>
</evidence>
<dbReference type="Pfam" id="PF07645">
    <property type="entry name" value="EGF_CA"/>
    <property type="match status" value="5"/>
</dbReference>
<dbReference type="PROSITE" id="PS01187">
    <property type="entry name" value="EGF_CA"/>
    <property type="match status" value="3"/>
</dbReference>
<proteinExistence type="predicted"/>
<dbReference type="Ensembl" id="ENSEBUT00000002730.1">
    <property type="protein sequence ID" value="ENSEBUP00000002377.1"/>
    <property type="gene ID" value="ENSEBUG00000001857.1"/>
</dbReference>
<dbReference type="SUPFAM" id="SSF57196">
    <property type="entry name" value="EGF/Laminin"/>
    <property type="match status" value="1"/>
</dbReference>
<dbReference type="SUPFAM" id="SSF57184">
    <property type="entry name" value="Growth factor receptor domain"/>
    <property type="match status" value="1"/>
</dbReference>
<dbReference type="InterPro" id="IPR018097">
    <property type="entry name" value="EGF_Ca-bd_CS"/>
</dbReference>
<dbReference type="Proteomes" id="UP000694388">
    <property type="component" value="Unplaced"/>
</dbReference>
<dbReference type="InterPro" id="IPR000742">
    <property type="entry name" value="EGF"/>
</dbReference>
<evidence type="ECO:0000256" key="6">
    <source>
        <dbReference type="PROSITE-ProRule" id="PRU00076"/>
    </source>
</evidence>
<comment type="caution">
    <text evidence="6">Lacks conserved residue(s) required for the propagation of feature annotation.</text>
</comment>
<dbReference type="PROSITE" id="PS50026">
    <property type="entry name" value="EGF_3"/>
    <property type="match status" value="2"/>
</dbReference>
<dbReference type="SMART" id="SM00179">
    <property type="entry name" value="EGF_CA"/>
    <property type="match status" value="4"/>
</dbReference>
<dbReference type="PROSITE" id="PS00010">
    <property type="entry name" value="ASX_HYDROXYL"/>
    <property type="match status" value="2"/>
</dbReference>
<evidence type="ECO:0000256" key="4">
    <source>
        <dbReference type="ARBA" id="ARBA00023157"/>
    </source>
</evidence>
<dbReference type="GO" id="GO:0005509">
    <property type="term" value="F:calcium ion binding"/>
    <property type="evidence" value="ECO:0007669"/>
    <property type="project" value="InterPro"/>
</dbReference>
<keyword evidence="5" id="KW-0325">Glycoprotein</keyword>
<evidence type="ECO:0000313" key="11">
    <source>
        <dbReference type="Proteomes" id="UP000694388"/>
    </source>
</evidence>
<feature type="domain" description="EGF-like" evidence="9">
    <location>
        <begin position="10"/>
        <end position="49"/>
    </location>
</feature>
<dbReference type="PANTHER" id="PTHR24034:SF204">
    <property type="entry name" value="ADHESION G PROTEIN-COUPLED RECEPTOR E1"/>
    <property type="match status" value="1"/>
</dbReference>
<sequence>MYYIISLTTDENECQLPPEFLCGLQANCTNTFGGYYCTCLRGYVSTNMKTTFQPNDGTICVDLDECVEKPTVCGDGGHCSNTLGSYHCSCLPGYKRTQPGLLHPIENETFCIDIDECLENMTACKNGSQCSNSHGSFSCSEPLSHSPKLTSHNTANSKDVAECTQNKTACKKGSRCSNSSGSFSCSDHLSHSPKLTSHKTTNSTDIEECLQNMTACKNGSQCSNSHGSFSCSEPLSHFPKLTSHNKTNSADGAVNGSKDITVLLTIIFSTLTVISFLACLAFFRSLKTKRKSCVVESI</sequence>
<reference evidence="10" key="1">
    <citation type="submission" date="2025-08" db="UniProtKB">
        <authorList>
            <consortium name="Ensembl"/>
        </authorList>
    </citation>
    <scope>IDENTIFICATION</scope>
</reference>
<dbReference type="InterPro" id="IPR050751">
    <property type="entry name" value="ECM_structural_protein"/>
</dbReference>
<feature type="compositionally biased region" description="Low complexity" evidence="7">
    <location>
        <begin position="175"/>
        <end position="186"/>
    </location>
</feature>
<dbReference type="InterPro" id="IPR009030">
    <property type="entry name" value="Growth_fac_rcpt_cys_sf"/>
</dbReference>
<evidence type="ECO:0000256" key="8">
    <source>
        <dbReference type="SAM" id="Phobius"/>
    </source>
</evidence>
<evidence type="ECO:0000313" key="10">
    <source>
        <dbReference type="Ensembl" id="ENSEBUP00000002377.1"/>
    </source>
</evidence>
<dbReference type="CDD" id="cd00054">
    <property type="entry name" value="EGF_CA"/>
    <property type="match status" value="3"/>
</dbReference>
<keyword evidence="2" id="KW-0732">Signal</keyword>
<keyword evidence="3" id="KW-0677">Repeat</keyword>
<reference evidence="10" key="2">
    <citation type="submission" date="2025-09" db="UniProtKB">
        <authorList>
            <consortium name="Ensembl"/>
        </authorList>
    </citation>
    <scope>IDENTIFICATION</scope>
</reference>
<dbReference type="Gene3D" id="2.10.25.10">
    <property type="entry name" value="Laminin"/>
    <property type="match status" value="4"/>
</dbReference>
<organism evidence="10 11">
    <name type="scientific">Eptatretus burgeri</name>
    <name type="common">Inshore hagfish</name>
    <dbReference type="NCBI Taxonomy" id="7764"/>
    <lineage>
        <taxon>Eukaryota</taxon>
        <taxon>Metazoa</taxon>
        <taxon>Chordata</taxon>
        <taxon>Craniata</taxon>
        <taxon>Vertebrata</taxon>
        <taxon>Cyclostomata</taxon>
        <taxon>Myxini</taxon>
        <taxon>Myxiniformes</taxon>
        <taxon>Myxinidae</taxon>
        <taxon>Eptatretinae</taxon>
        <taxon>Eptatretus</taxon>
    </lineage>
</organism>
<dbReference type="FunFam" id="2.10.25.10:FF:000005">
    <property type="entry name" value="Fibrillin 2"/>
    <property type="match status" value="1"/>
</dbReference>
<name>A0A8C4PWV9_EPTBU</name>
<keyword evidence="8" id="KW-1133">Transmembrane helix</keyword>
<protein>
    <recommendedName>
        <fullName evidence="9">EGF-like domain-containing protein</fullName>
    </recommendedName>
</protein>
<evidence type="ECO:0000256" key="3">
    <source>
        <dbReference type="ARBA" id="ARBA00022737"/>
    </source>
</evidence>
<feature type="region of interest" description="Disordered" evidence="7">
    <location>
        <begin position="170"/>
        <end position="200"/>
    </location>
</feature>
<dbReference type="InterPro" id="IPR000152">
    <property type="entry name" value="EGF-type_Asp/Asn_hydroxyl_site"/>
</dbReference>
<evidence type="ECO:0000256" key="1">
    <source>
        <dbReference type="ARBA" id="ARBA00022536"/>
    </source>
</evidence>
<evidence type="ECO:0000256" key="7">
    <source>
        <dbReference type="SAM" id="MobiDB-lite"/>
    </source>
</evidence>